<protein>
    <submittedName>
        <fullName evidence="1">Uncharacterized protein</fullName>
    </submittedName>
</protein>
<reference evidence="1" key="1">
    <citation type="submission" date="2020-05" db="EMBL/GenBank/DDBJ databases">
        <authorList>
            <person name="Chiriac C."/>
            <person name="Salcher M."/>
            <person name="Ghai R."/>
            <person name="Kavagutti S V."/>
        </authorList>
    </citation>
    <scope>NUCLEOTIDE SEQUENCE</scope>
</reference>
<name>A0A6J7WSP4_9CAUD</name>
<organism evidence="1">
    <name type="scientific">uncultured Caudovirales phage</name>
    <dbReference type="NCBI Taxonomy" id="2100421"/>
    <lineage>
        <taxon>Viruses</taxon>
        <taxon>Duplodnaviria</taxon>
        <taxon>Heunggongvirae</taxon>
        <taxon>Uroviricota</taxon>
        <taxon>Caudoviricetes</taxon>
        <taxon>Peduoviridae</taxon>
        <taxon>Maltschvirus</taxon>
        <taxon>Maltschvirus maltsch</taxon>
    </lineage>
</organism>
<accession>A0A6J7WSP4</accession>
<dbReference type="EMBL" id="LR798293">
    <property type="protein sequence ID" value="CAB5221109.1"/>
    <property type="molecule type" value="Genomic_DNA"/>
</dbReference>
<evidence type="ECO:0000313" key="1">
    <source>
        <dbReference type="EMBL" id="CAB5221109.1"/>
    </source>
</evidence>
<gene>
    <name evidence="1" type="ORF">UFOVP240_82</name>
</gene>
<proteinExistence type="predicted"/>
<sequence length="366" mass="41148">MATAAKRRANAHASLNRKADEPMLDQDNYNVSISRALQWYTLNADDKLRRKYAIEYFAKQGKKKEVLAINKAEDYDVRQLGTLCRLIANGNTLSEDHMVALNNMVKHIMAKEKVPEKIKEDKTVIVPVASIQDRMEEKAHQLAAEIDGAIDDFVINKTSDFSTKNYLLTNTVAAPIAKRIGDMYVKTLDELNGVLAGEDDQLVEGYSQFSKREMKKFIQFVESIIQDCQQQVQTAKASRAPRKRKATNPNKVVAKMKYLKEFAELKLKSCNPVDIITATELWVYNTKYRKVTVYKADVGSLSVKGTTVLGFSVTESKTMTLRKPEEFFSGLSMGKRALNGAFKKLTTKPSVPNGRVNEECVLLGAF</sequence>